<dbReference type="EMBL" id="JAHHHW010000145">
    <property type="protein sequence ID" value="MBW4434893.1"/>
    <property type="molecule type" value="Genomic_DNA"/>
</dbReference>
<dbReference type="InterPro" id="IPR023393">
    <property type="entry name" value="START-like_dom_sf"/>
</dbReference>
<evidence type="ECO:0000313" key="3">
    <source>
        <dbReference type="Proteomes" id="UP000813215"/>
    </source>
</evidence>
<dbReference type="Gene3D" id="3.30.530.20">
    <property type="match status" value="1"/>
</dbReference>
<dbReference type="SUPFAM" id="SSF55961">
    <property type="entry name" value="Bet v1-like"/>
    <property type="match status" value="1"/>
</dbReference>
<feature type="region of interest" description="Disordered" evidence="1">
    <location>
        <begin position="1"/>
        <end position="33"/>
    </location>
</feature>
<protein>
    <submittedName>
        <fullName evidence="2">Uncharacterized protein</fullName>
    </submittedName>
</protein>
<evidence type="ECO:0000313" key="2">
    <source>
        <dbReference type="EMBL" id="MBW4434893.1"/>
    </source>
</evidence>
<gene>
    <name evidence="2" type="ORF">KME28_25065</name>
</gene>
<dbReference type="Proteomes" id="UP000813215">
    <property type="component" value="Unassembled WGS sequence"/>
</dbReference>
<reference evidence="2" key="1">
    <citation type="submission" date="2021-05" db="EMBL/GenBank/DDBJ databases">
        <authorList>
            <person name="Pietrasiak N."/>
            <person name="Ward R."/>
            <person name="Stajich J.E."/>
            <person name="Kurbessoian T."/>
        </authorList>
    </citation>
    <scope>NUCLEOTIDE SEQUENCE</scope>
    <source>
        <strain evidence="2">HA4357-MV3</strain>
    </source>
</reference>
<comment type="caution">
    <text evidence="2">The sequence shown here is derived from an EMBL/GenBank/DDBJ whole genome shotgun (WGS) entry which is preliminary data.</text>
</comment>
<dbReference type="AlphaFoldDB" id="A0A9E3LVQ3"/>
<organism evidence="2 3">
    <name type="scientific">Pelatocladus maniniholoensis HA4357-MV3</name>
    <dbReference type="NCBI Taxonomy" id="1117104"/>
    <lineage>
        <taxon>Bacteria</taxon>
        <taxon>Bacillati</taxon>
        <taxon>Cyanobacteriota</taxon>
        <taxon>Cyanophyceae</taxon>
        <taxon>Nostocales</taxon>
        <taxon>Nostocaceae</taxon>
        <taxon>Pelatocladus</taxon>
    </lineage>
</organism>
<accession>A0A9E3LVQ3</accession>
<evidence type="ECO:0000256" key="1">
    <source>
        <dbReference type="SAM" id="MobiDB-lite"/>
    </source>
</evidence>
<proteinExistence type="predicted"/>
<sequence length="49" mass="5556">MTELEGKTTLHIHIQHQSTEQRDGHIQSGMEEGLSETLNRLEELLKSIG</sequence>
<name>A0A9E3LVQ3_9NOST</name>
<reference evidence="2" key="2">
    <citation type="journal article" date="2022" name="Microbiol. Resour. Announc.">
        <title>Metagenome Sequencing to Explore Phylogenomics of Terrestrial Cyanobacteria.</title>
        <authorList>
            <person name="Ward R.D."/>
            <person name="Stajich J.E."/>
            <person name="Johansen J.R."/>
            <person name="Huntemann M."/>
            <person name="Clum A."/>
            <person name="Foster B."/>
            <person name="Foster B."/>
            <person name="Roux S."/>
            <person name="Palaniappan K."/>
            <person name="Varghese N."/>
            <person name="Mukherjee S."/>
            <person name="Reddy T.B.K."/>
            <person name="Daum C."/>
            <person name="Copeland A."/>
            <person name="Chen I.A."/>
            <person name="Ivanova N.N."/>
            <person name="Kyrpides N.C."/>
            <person name="Shapiro N."/>
            <person name="Eloe-Fadrosh E.A."/>
            <person name="Pietrasiak N."/>
        </authorList>
    </citation>
    <scope>NUCLEOTIDE SEQUENCE</scope>
    <source>
        <strain evidence="2">HA4357-MV3</strain>
    </source>
</reference>